<evidence type="ECO:0000313" key="2">
    <source>
        <dbReference type="Proteomes" id="UP001341840"/>
    </source>
</evidence>
<gene>
    <name evidence="1" type="ORF">PIB30_071938</name>
</gene>
<keyword evidence="2" id="KW-1185">Reference proteome</keyword>
<reference evidence="1 2" key="1">
    <citation type="journal article" date="2023" name="Plants (Basel)">
        <title>Bridging the Gap: Combining Genomics and Transcriptomics Approaches to Understand Stylosanthes scabra, an Orphan Legume from the Brazilian Caatinga.</title>
        <authorList>
            <person name="Ferreira-Neto J.R.C."/>
            <person name="da Silva M.D."/>
            <person name="Binneck E."/>
            <person name="de Melo N.F."/>
            <person name="da Silva R.H."/>
            <person name="de Melo A.L.T.M."/>
            <person name="Pandolfi V."/>
            <person name="Bustamante F.O."/>
            <person name="Brasileiro-Vidal A.C."/>
            <person name="Benko-Iseppon A.M."/>
        </authorList>
    </citation>
    <scope>NUCLEOTIDE SEQUENCE [LARGE SCALE GENOMIC DNA]</scope>
    <source>
        <tissue evidence="1">Leaves</tissue>
    </source>
</reference>
<comment type="caution">
    <text evidence="1">The sequence shown here is derived from an EMBL/GenBank/DDBJ whole genome shotgun (WGS) entry which is preliminary data.</text>
</comment>
<accession>A0ABU6ZMJ5</accession>
<evidence type="ECO:0000313" key="1">
    <source>
        <dbReference type="EMBL" id="MED6223228.1"/>
    </source>
</evidence>
<dbReference type="EMBL" id="JASCZI010272701">
    <property type="protein sequence ID" value="MED6223228.1"/>
    <property type="molecule type" value="Genomic_DNA"/>
</dbReference>
<dbReference type="Proteomes" id="UP001341840">
    <property type="component" value="Unassembled WGS sequence"/>
</dbReference>
<protein>
    <submittedName>
        <fullName evidence="1">Uncharacterized protein</fullName>
    </submittedName>
</protein>
<proteinExistence type="predicted"/>
<organism evidence="1 2">
    <name type="scientific">Stylosanthes scabra</name>
    <dbReference type="NCBI Taxonomy" id="79078"/>
    <lineage>
        <taxon>Eukaryota</taxon>
        <taxon>Viridiplantae</taxon>
        <taxon>Streptophyta</taxon>
        <taxon>Embryophyta</taxon>
        <taxon>Tracheophyta</taxon>
        <taxon>Spermatophyta</taxon>
        <taxon>Magnoliopsida</taxon>
        <taxon>eudicotyledons</taxon>
        <taxon>Gunneridae</taxon>
        <taxon>Pentapetalae</taxon>
        <taxon>rosids</taxon>
        <taxon>fabids</taxon>
        <taxon>Fabales</taxon>
        <taxon>Fabaceae</taxon>
        <taxon>Papilionoideae</taxon>
        <taxon>50 kb inversion clade</taxon>
        <taxon>dalbergioids sensu lato</taxon>
        <taxon>Dalbergieae</taxon>
        <taxon>Pterocarpus clade</taxon>
        <taxon>Stylosanthes</taxon>
    </lineage>
</organism>
<sequence>MTCHTNNPIQALKAGFSLPHGSRKWQPLLALPRRKKFSHCKVFSASWKQEVASLLCLGGKNFRIAFVMVRWRMSLAVVMLGAAGMVRASTQQYRREKRLPVAAVASPPSQPSSLAPLWLVSSFLACLASSILSSSIDDEQLCAGIRLLHFLFHRNRLDYLAYHQRPLNDY</sequence>
<name>A0ABU6ZMJ5_9FABA</name>